<evidence type="ECO:0000313" key="2">
    <source>
        <dbReference type="Proteomes" id="UP000037510"/>
    </source>
</evidence>
<name>A0A0L7L999_OPEBR</name>
<reference evidence="1 2" key="1">
    <citation type="journal article" date="2015" name="Genome Biol. Evol.">
        <title>The genome of winter moth (Operophtera brumata) provides a genomic perspective on sexual dimorphism and phenology.</title>
        <authorList>
            <person name="Derks M.F."/>
            <person name="Smit S."/>
            <person name="Salis L."/>
            <person name="Schijlen E."/>
            <person name="Bossers A."/>
            <person name="Mateman C."/>
            <person name="Pijl A.S."/>
            <person name="de Ridder D."/>
            <person name="Groenen M.A."/>
            <person name="Visser M.E."/>
            <person name="Megens H.J."/>
        </authorList>
    </citation>
    <scope>NUCLEOTIDE SEQUENCE [LARGE SCALE GENOMIC DNA]</scope>
    <source>
        <strain evidence="1">WM2013NL</strain>
        <tissue evidence="1">Head and thorax</tissue>
    </source>
</reference>
<evidence type="ECO:0000313" key="1">
    <source>
        <dbReference type="EMBL" id="KOB72062.1"/>
    </source>
</evidence>
<proteinExistence type="predicted"/>
<dbReference type="Proteomes" id="UP000037510">
    <property type="component" value="Unassembled WGS sequence"/>
</dbReference>
<dbReference type="AlphaFoldDB" id="A0A0L7L999"/>
<sequence length="674" mass="75708">MKKEICFGETLIISCGHYDGDIGENSSDSEWSCHGTSETETSQAVKDEVMFEVKDRGEEEADDEQVDEEPDNFQFYFFPDCKKPQLPQDSKDSLLVVDGLPKLNPVTKGPKIICTCGANHKGKCICHTKLPCRCGAKTKMECTCLEQKQICICHDAKPMPVCLCKGSDICLCHPDGKIRPSCTCDTVDKPCICHPGKYPSPVCTCGPKPKFNFDDLESIDEVTEVLTEDDTNIAEVQAEVEAEVGNEAEAEDEMEMEQCQCQKPDPKPHCMCLKGKDCTCTANSCICGVQETCVCEPTDSQESIICKNEDSKSICSCPIPRECTCDAKTDDCKCFPKKHCSCGDPENCICFTPCDCTEPCICETAVQKPTEYICLTKSKYDVEGVVCICERDEEESKKLKRVRAGKHGYRWCPDIDPRHTYFDYAYDRHDKVSHKPEERQPVEILGLHDVTEEEDVCAIHGVKAPPYKKKIRKPSIDCCSAVGGISICVEVLGEDRDKFLVQVVSSSSKEGAKTGSKLVGILDSNLHTLEENRTDYMAICESGYYNKITRICGDRHVVKRHYHTFEDSRNFLLEAANIVLLRYIGLRRYRGNIKTETVLIDGMICEKGARYISESGALTGTVRDYLQALLLLRPHDALHFTRHYFGAALSSLDLPRDEYFEPTSKHVRYYFFEQ</sequence>
<dbReference type="STRING" id="104452.A0A0L7L999"/>
<protein>
    <submittedName>
        <fullName evidence="1">Uncharacterized protein</fullName>
    </submittedName>
</protein>
<keyword evidence="2" id="KW-1185">Reference proteome</keyword>
<comment type="caution">
    <text evidence="1">The sequence shown here is derived from an EMBL/GenBank/DDBJ whole genome shotgun (WGS) entry which is preliminary data.</text>
</comment>
<accession>A0A0L7L999</accession>
<organism evidence="1 2">
    <name type="scientific">Operophtera brumata</name>
    <name type="common">Winter moth</name>
    <name type="synonym">Phalaena brumata</name>
    <dbReference type="NCBI Taxonomy" id="104452"/>
    <lineage>
        <taxon>Eukaryota</taxon>
        <taxon>Metazoa</taxon>
        <taxon>Ecdysozoa</taxon>
        <taxon>Arthropoda</taxon>
        <taxon>Hexapoda</taxon>
        <taxon>Insecta</taxon>
        <taxon>Pterygota</taxon>
        <taxon>Neoptera</taxon>
        <taxon>Endopterygota</taxon>
        <taxon>Lepidoptera</taxon>
        <taxon>Glossata</taxon>
        <taxon>Ditrysia</taxon>
        <taxon>Geometroidea</taxon>
        <taxon>Geometridae</taxon>
        <taxon>Larentiinae</taxon>
        <taxon>Operophtera</taxon>
    </lineage>
</organism>
<dbReference type="EMBL" id="JTDY01002119">
    <property type="protein sequence ID" value="KOB72062.1"/>
    <property type="molecule type" value="Genomic_DNA"/>
</dbReference>
<gene>
    <name evidence="1" type="ORF">OBRU01_07472</name>
</gene>